<dbReference type="PANTHER" id="PTHR46203:SF1">
    <property type="entry name" value="MITOCHONDRIAL TRANSLATION RELEASE FACTOR IN RESCUE"/>
    <property type="match status" value="1"/>
</dbReference>
<dbReference type="RefSeq" id="XP_024580802.1">
    <property type="nucleotide sequence ID" value="XM_024730534.1"/>
</dbReference>
<evidence type="ECO:0000313" key="2">
    <source>
        <dbReference type="EMBL" id="CEG44433.1"/>
    </source>
</evidence>
<organism evidence="2 3">
    <name type="scientific">Plasmopara halstedii</name>
    <name type="common">Downy mildew of sunflower</name>
    <dbReference type="NCBI Taxonomy" id="4781"/>
    <lineage>
        <taxon>Eukaryota</taxon>
        <taxon>Sar</taxon>
        <taxon>Stramenopiles</taxon>
        <taxon>Oomycota</taxon>
        <taxon>Peronosporomycetes</taxon>
        <taxon>Peronosporales</taxon>
        <taxon>Peronosporaceae</taxon>
        <taxon>Plasmopara</taxon>
    </lineage>
</organism>
<dbReference type="AlphaFoldDB" id="A0A0P1AS50"/>
<dbReference type="GeneID" id="36395855"/>
<evidence type="ECO:0000313" key="3">
    <source>
        <dbReference type="Proteomes" id="UP000054928"/>
    </source>
</evidence>
<name>A0A0P1AS50_PLAHL</name>
<feature type="compositionally biased region" description="Acidic residues" evidence="1">
    <location>
        <begin position="132"/>
        <end position="151"/>
    </location>
</feature>
<dbReference type="InterPro" id="IPR045853">
    <property type="entry name" value="Pep_chain_release_fac_I_sf"/>
</dbReference>
<dbReference type="STRING" id="4781.A0A0P1AS50"/>
<accession>A0A0P1AS50</accession>
<dbReference type="SUPFAM" id="SSF75620">
    <property type="entry name" value="Release factor"/>
    <property type="match status" value="1"/>
</dbReference>
<sequence length="158" mass="18006">MIARLLPRCALSWTYQCSSSSLHSVFLNARLFSNADRTKRVDVQLNESELTESFVKGSGKGGQKINKVQCQKTRSLDGNRRAARKLLQQKLDDHINGALSMRSLKIDKLRRKKASRKAKSRQKYAKMIKREDDDEGSELESESDELEDSEDDMKSSHS</sequence>
<dbReference type="Proteomes" id="UP000054928">
    <property type="component" value="Unassembled WGS sequence"/>
</dbReference>
<keyword evidence="3" id="KW-1185">Reference proteome</keyword>
<dbReference type="GO" id="GO:0005739">
    <property type="term" value="C:mitochondrion"/>
    <property type="evidence" value="ECO:0007669"/>
    <property type="project" value="TreeGrafter"/>
</dbReference>
<feature type="compositionally biased region" description="Basic residues" evidence="1">
    <location>
        <begin position="109"/>
        <end position="127"/>
    </location>
</feature>
<dbReference type="PANTHER" id="PTHR46203">
    <property type="entry name" value="PROBABLE PEPTIDE CHAIN RELEASE FACTOR C12ORF65"/>
    <property type="match status" value="1"/>
</dbReference>
<protein>
    <submittedName>
        <fullName evidence="2">Mitochondrial polypeptide chain release factor</fullName>
    </submittedName>
</protein>
<dbReference type="Gene3D" id="3.30.160.20">
    <property type="match status" value="1"/>
</dbReference>
<evidence type="ECO:0000256" key="1">
    <source>
        <dbReference type="SAM" id="MobiDB-lite"/>
    </source>
</evidence>
<dbReference type="OrthoDB" id="277888at2759"/>
<dbReference type="InterPro" id="IPR052405">
    <property type="entry name" value="Mito_Transl_Release_Factor"/>
</dbReference>
<feature type="region of interest" description="Disordered" evidence="1">
    <location>
        <begin position="109"/>
        <end position="158"/>
    </location>
</feature>
<proteinExistence type="predicted"/>
<reference evidence="3" key="1">
    <citation type="submission" date="2014-09" db="EMBL/GenBank/DDBJ databases">
        <authorList>
            <person name="Sharma Rahul"/>
            <person name="Thines Marco"/>
        </authorList>
    </citation>
    <scope>NUCLEOTIDE SEQUENCE [LARGE SCALE GENOMIC DNA]</scope>
</reference>
<dbReference type="EMBL" id="CCYD01001204">
    <property type="protein sequence ID" value="CEG44433.1"/>
    <property type="molecule type" value="Genomic_DNA"/>
</dbReference>